<dbReference type="RefSeq" id="WP_153127676.1">
    <property type="nucleotide sequence ID" value="NZ_VZCW01000032.1"/>
</dbReference>
<dbReference type="AlphaFoldDB" id="A0AA90UCX6"/>
<proteinExistence type="predicted"/>
<protein>
    <submittedName>
        <fullName evidence="1">Uncharacterized protein</fullName>
    </submittedName>
</protein>
<organism evidence="1 2">
    <name type="scientific">Segatella copri</name>
    <dbReference type="NCBI Taxonomy" id="165179"/>
    <lineage>
        <taxon>Bacteria</taxon>
        <taxon>Pseudomonadati</taxon>
        <taxon>Bacteroidota</taxon>
        <taxon>Bacteroidia</taxon>
        <taxon>Bacteroidales</taxon>
        <taxon>Prevotellaceae</taxon>
        <taxon>Segatella</taxon>
    </lineage>
</organism>
<dbReference type="EMBL" id="VZCW01000032">
    <property type="protein sequence ID" value="MQN11473.1"/>
    <property type="molecule type" value="Genomic_DNA"/>
</dbReference>
<accession>A0AA90UCX6</accession>
<gene>
    <name evidence="1" type="ORF">F7D95_01285</name>
</gene>
<dbReference type="Proteomes" id="UP000442105">
    <property type="component" value="Unassembled WGS sequence"/>
</dbReference>
<comment type="caution">
    <text evidence="1">The sequence shown here is derived from an EMBL/GenBank/DDBJ whole genome shotgun (WGS) entry which is preliminary data.</text>
</comment>
<reference evidence="2" key="1">
    <citation type="submission" date="2019-09" db="EMBL/GenBank/DDBJ databases">
        <title>Distinct polysaccharide growth profiles of human intestinal Prevotella copri isolates.</title>
        <authorList>
            <person name="Fehlner-Peach H."/>
            <person name="Magnabosco C."/>
            <person name="Raghavan V."/>
            <person name="Scher J.U."/>
            <person name="Tett A."/>
            <person name="Cox L.M."/>
            <person name="Gottsegen C."/>
            <person name="Watters A."/>
            <person name="Wiltshire- Gordon J.D."/>
            <person name="Segata N."/>
            <person name="Bonneau R."/>
            <person name="Littman D.R."/>
        </authorList>
    </citation>
    <scope>NUCLEOTIDE SEQUENCE [LARGE SCALE GENOMIC DNA]</scope>
    <source>
        <strain evidence="2">iAQ1179</strain>
    </source>
</reference>
<evidence type="ECO:0000313" key="1">
    <source>
        <dbReference type="EMBL" id="MQN11473.1"/>
    </source>
</evidence>
<evidence type="ECO:0000313" key="2">
    <source>
        <dbReference type="Proteomes" id="UP000442105"/>
    </source>
</evidence>
<sequence length="91" mass="10220">MTKEQVLAQQRADFAVAKFIEEILGSGHIKECTFDETRDSALECAKQNIEASSLTEREKHVAKESVDKAVHEIAKIFKEGMIQSGRLIKTK</sequence>
<name>A0AA90UCX6_9BACT</name>